<evidence type="ECO:0000256" key="1">
    <source>
        <dbReference type="ARBA" id="ARBA00022741"/>
    </source>
</evidence>
<protein>
    <recommendedName>
        <fullName evidence="3">ABC transporter domain-containing protein</fullName>
    </recommendedName>
</protein>
<feature type="domain" description="ABC transporter" evidence="3">
    <location>
        <begin position="8"/>
        <end position="242"/>
    </location>
</feature>
<name>A0A1T4PHS6_9GAMM</name>
<dbReference type="PANTHER" id="PTHR43582">
    <property type="entry name" value="LINEARMYCIN RESISTANCE ATP-BINDING PROTEIN LNRL"/>
    <property type="match status" value="1"/>
</dbReference>
<dbReference type="SUPFAM" id="SSF52540">
    <property type="entry name" value="P-loop containing nucleoside triphosphate hydrolases"/>
    <property type="match status" value="1"/>
</dbReference>
<gene>
    <name evidence="4" type="ORF">BTE48_07920</name>
</gene>
<evidence type="ECO:0000313" key="4">
    <source>
        <dbReference type="EMBL" id="OPX55542.1"/>
    </source>
</evidence>
<keyword evidence="1" id="KW-0547">Nucleotide-binding</keyword>
<dbReference type="InterPro" id="IPR003593">
    <property type="entry name" value="AAA+_ATPase"/>
</dbReference>
<comment type="caution">
    <text evidence="4">The sequence shown here is derived from an EMBL/GenBank/DDBJ whole genome shotgun (WGS) entry which is preliminary data.</text>
</comment>
<dbReference type="Gene3D" id="3.40.50.300">
    <property type="entry name" value="P-loop containing nucleotide triphosphate hydrolases"/>
    <property type="match status" value="1"/>
</dbReference>
<dbReference type="Proteomes" id="UP000191418">
    <property type="component" value="Unassembled WGS sequence"/>
</dbReference>
<evidence type="ECO:0000259" key="3">
    <source>
        <dbReference type="PROSITE" id="PS50893"/>
    </source>
</evidence>
<keyword evidence="2" id="KW-0067">ATP-binding</keyword>
<dbReference type="SMART" id="SM00382">
    <property type="entry name" value="AAA"/>
    <property type="match status" value="1"/>
</dbReference>
<dbReference type="EMBL" id="MTSM01000008">
    <property type="protein sequence ID" value="OPX55542.1"/>
    <property type="molecule type" value="Genomic_DNA"/>
</dbReference>
<dbReference type="STRING" id="64969.SAMN02745127_01504"/>
<evidence type="ECO:0000313" key="5">
    <source>
        <dbReference type="Proteomes" id="UP000191418"/>
    </source>
</evidence>
<dbReference type="PROSITE" id="PS50893">
    <property type="entry name" value="ABC_TRANSPORTER_2"/>
    <property type="match status" value="1"/>
</dbReference>
<accession>A0A1T4PHS6</accession>
<dbReference type="OrthoDB" id="9775490at2"/>
<dbReference type="RefSeq" id="WP_078745111.1">
    <property type="nucleotide sequence ID" value="NZ_FUXG01000008.1"/>
</dbReference>
<sequence>MSDKPLYLATSQLSYRYGAKQALHNLDYQIVKGQFNALLGANGAGKSTLFSLLAGLLKPQQGQIICYLNGKPSQLKRPSREYLAQLGVVFQQSTLDPDLSVGQNLLYHAALQGMAPKAAQRSIQVELERLQLFDRLNDPVRTLNGGHKRRVEIARALVHQPQFLMLDEPTVGLDLDTRQQLTAYLHERCQTQGLTVLWTTHLIEEIALEDPVLILHQGQAQHAGTCANLLAQTGANDLKQLLQRTASNSAQEPKL</sequence>
<keyword evidence="5" id="KW-1185">Reference proteome</keyword>
<dbReference type="GO" id="GO:0005524">
    <property type="term" value="F:ATP binding"/>
    <property type="evidence" value="ECO:0007669"/>
    <property type="project" value="UniProtKB-KW"/>
</dbReference>
<dbReference type="InterPro" id="IPR003439">
    <property type="entry name" value="ABC_transporter-like_ATP-bd"/>
</dbReference>
<evidence type="ECO:0000256" key="2">
    <source>
        <dbReference type="ARBA" id="ARBA00022840"/>
    </source>
</evidence>
<dbReference type="InterPro" id="IPR027417">
    <property type="entry name" value="P-loop_NTPase"/>
</dbReference>
<dbReference type="Pfam" id="PF00005">
    <property type="entry name" value="ABC_tran"/>
    <property type="match status" value="1"/>
</dbReference>
<reference evidence="4 5" key="1">
    <citation type="submission" date="2017-01" db="EMBL/GenBank/DDBJ databases">
        <title>Genome Sequencing of a Marine Spirillum, Oceanospirillum multiglobuliferum ATCC 33336, from Japan.</title>
        <authorList>
            <person name="Carney J.G."/>
            <person name="Trachtenberg A.M."/>
            <person name="Rheaume B.A."/>
            <person name="Linnane J.D."/>
            <person name="Pitts N.L."/>
            <person name="Mykles D.L."/>
            <person name="Maclea K.S."/>
        </authorList>
    </citation>
    <scope>NUCLEOTIDE SEQUENCE [LARGE SCALE GENOMIC DNA]</scope>
    <source>
        <strain evidence="4 5">ATCC 33336</strain>
    </source>
</reference>
<proteinExistence type="predicted"/>
<dbReference type="PANTHER" id="PTHR43582:SF2">
    <property type="entry name" value="LINEARMYCIN RESISTANCE ATP-BINDING PROTEIN LNRL"/>
    <property type="match status" value="1"/>
</dbReference>
<dbReference type="AlphaFoldDB" id="A0A1T4PHS6"/>
<dbReference type="GO" id="GO:0016887">
    <property type="term" value="F:ATP hydrolysis activity"/>
    <property type="evidence" value="ECO:0007669"/>
    <property type="project" value="InterPro"/>
</dbReference>
<organism evidence="4 5">
    <name type="scientific">Oceanospirillum multiglobuliferum</name>
    <dbReference type="NCBI Taxonomy" id="64969"/>
    <lineage>
        <taxon>Bacteria</taxon>
        <taxon>Pseudomonadati</taxon>
        <taxon>Pseudomonadota</taxon>
        <taxon>Gammaproteobacteria</taxon>
        <taxon>Oceanospirillales</taxon>
        <taxon>Oceanospirillaceae</taxon>
        <taxon>Oceanospirillum</taxon>
    </lineage>
</organism>